<dbReference type="Gene3D" id="3.90.1300.10">
    <property type="entry name" value="Amidase signature (AS) domain"/>
    <property type="match status" value="1"/>
</dbReference>
<sequence>GPMARHVADLELALRVLADPGQLGETGEPPFAPLEDSKEIDLRRLRIGYWSDDGYFASSPAVARAVEEAAGSLADRGTVVKPFAPPTLPEGLATYFGLVSADGGADLKRLLRGSRVDARLRRLERLGGYPRWLRVPLAGLLRMSGQHYLAELLSWCGPRSADGFWQLTLRRDEYRQRFRQALRAAGIDVLICPPHALPALKHGRGVDLLQAASSTILLNLLGYPAGTVPITRVRPGEDTGREAGRDSVQRIARSTELGSAGLPVGVQVVAGPWQEARILAVMAHLERHFRQQDDYPSLPPL</sequence>
<dbReference type="SUPFAM" id="SSF75304">
    <property type="entry name" value="Amidase signature (AS) enzymes"/>
    <property type="match status" value="1"/>
</dbReference>
<protein>
    <recommendedName>
        <fullName evidence="1">Amidase domain-containing protein</fullName>
    </recommendedName>
</protein>
<reference evidence="2" key="1">
    <citation type="journal article" date="2014" name="Front. Microbiol.">
        <title>High frequency of phylogenetically diverse reductive dehalogenase-homologous genes in deep subseafloor sedimentary metagenomes.</title>
        <authorList>
            <person name="Kawai M."/>
            <person name="Futagami T."/>
            <person name="Toyoda A."/>
            <person name="Takaki Y."/>
            <person name="Nishi S."/>
            <person name="Hori S."/>
            <person name="Arai W."/>
            <person name="Tsubouchi T."/>
            <person name="Morono Y."/>
            <person name="Uchiyama I."/>
            <person name="Ito T."/>
            <person name="Fujiyama A."/>
            <person name="Inagaki F."/>
            <person name="Takami H."/>
        </authorList>
    </citation>
    <scope>NUCLEOTIDE SEQUENCE</scope>
    <source>
        <strain evidence="2">Expedition CK06-06</strain>
    </source>
</reference>
<gene>
    <name evidence="2" type="ORF">S01H1_09469</name>
</gene>
<dbReference type="InterPro" id="IPR052096">
    <property type="entry name" value="Endocannabinoid_amidase"/>
</dbReference>
<dbReference type="PANTHER" id="PTHR45847:SF6">
    <property type="entry name" value="FATTY ACID AMIDE HYDROLASE"/>
    <property type="match status" value="1"/>
</dbReference>
<evidence type="ECO:0000259" key="1">
    <source>
        <dbReference type="Pfam" id="PF01425"/>
    </source>
</evidence>
<dbReference type="GO" id="GO:0004040">
    <property type="term" value="F:amidase activity"/>
    <property type="evidence" value="ECO:0007669"/>
    <property type="project" value="TreeGrafter"/>
</dbReference>
<dbReference type="AlphaFoldDB" id="X0T751"/>
<evidence type="ECO:0000313" key="2">
    <source>
        <dbReference type="EMBL" id="GAF83987.1"/>
    </source>
</evidence>
<organism evidence="2">
    <name type="scientific">marine sediment metagenome</name>
    <dbReference type="NCBI Taxonomy" id="412755"/>
    <lineage>
        <taxon>unclassified sequences</taxon>
        <taxon>metagenomes</taxon>
        <taxon>ecological metagenomes</taxon>
    </lineage>
</organism>
<dbReference type="InterPro" id="IPR023631">
    <property type="entry name" value="Amidase_dom"/>
</dbReference>
<name>X0T751_9ZZZZ</name>
<dbReference type="GO" id="GO:0017064">
    <property type="term" value="F:fatty acid amide hydrolase activity"/>
    <property type="evidence" value="ECO:0007669"/>
    <property type="project" value="TreeGrafter"/>
</dbReference>
<dbReference type="Pfam" id="PF01425">
    <property type="entry name" value="Amidase"/>
    <property type="match status" value="1"/>
</dbReference>
<dbReference type="InterPro" id="IPR036928">
    <property type="entry name" value="AS_sf"/>
</dbReference>
<dbReference type="PANTHER" id="PTHR45847">
    <property type="entry name" value="FATTY ACID AMIDE HYDROLASE"/>
    <property type="match status" value="1"/>
</dbReference>
<dbReference type="EMBL" id="BARS01004838">
    <property type="protein sequence ID" value="GAF83987.1"/>
    <property type="molecule type" value="Genomic_DNA"/>
</dbReference>
<comment type="caution">
    <text evidence="2">The sequence shown here is derived from an EMBL/GenBank/DDBJ whole genome shotgun (WGS) entry which is preliminary data.</text>
</comment>
<accession>X0T751</accession>
<proteinExistence type="predicted"/>
<feature type="non-terminal residue" evidence="2">
    <location>
        <position position="1"/>
    </location>
</feature>
<feature type="domain" description="Amidase" evidence="1">
    <location>
        <begin position="1"/>
        <end position="279"/>
    </location>
</feature>
<dbReference type="GO" id="GO:0009062">
    <property type="term" value="P:fatty acid catabolic process"/>
    <property type="evidence" value="ECO:0007669"/>
    <property type="project" value="TreeGrafter"/>
</dbReference>